<protein>
    <recommendedName>
        <fullName evidence="5">DUF1573 domain-containing protein</fullName>
    </recommendedName>
</protein>
<accession>A0A1I2B4P4</accession>
<organism evidence="3 4">
    <name type="scientific">Thermoflexibacter ruber</name>
    <dbReference type="NCBI Taxonomy" id="1003"/>
    <lineage>
        <taxon>Bacteria</taxon>
        <taxon>Pseudomonadati</taxon>
        <taxon>Bacteroidota</taxon>
        <taxon>Cytophagia</taxon>
        <taxon>Cytophagales</taxon>
        <taxon>Thermoflexibacteraceae</taxon>
        <taxon>Thermoflexibacter</taxon>
    </lineage>
</organism>
<feature type="signal peptide" evidence="2">
    <location>
        <begin position="1"/>
        <end position="18"/>
    </location>
</feature>
<dbReference type="InterPro" id="IPR011467">
    <property type="entry name" value="DUF1573"/>
</dbReference>
<keyword evidence="2" id="KW-0732">Signal</keyword>
<evidence type="ECO:0000256" key="2">
    <source>
        <dbReference type="SAM" id="SignalP"/>
    </source>
</evidence>
<evidence type="ECO:0008006" key="5">
    <source>
        <dbReference type="Google" id="ProtNLM"/>
    </source>
</evidence>
<dbReference type="RefSeq" id="WP_143090754.1">
    <property type="nucleotide sequence ID" value="NZ_FONY01000002.1"/>
</dbReference>
<dbReference type="Pfam" id="PF07610">
    <property type="entry name" value="DUF1573"/>
    <property type="match status" value="1"/>
</dbReference>
<dbReference type="AlphaFoldDB" id="A0A1I2B4P4"/>
<dbReference type="EMBL" id="FONY01000002">
    <property type="protein sequence ID" value="SFE51029.1"/>
    <property type="molecule type" value="Genomic_DNA"/>
</dbReference>
<dbReference type="STRING" id="1003.SAMN04488541_1002131"/>
<dbReference type="OrthoDB" id="826619at2"/>
<reference evidence="3 4" key="1">
    <citation type="submission" date="2016-10" db="EMBL/GenBank/DDBJ databases">
        <authorList>
            <person name="de Groot N.N."/>
        </authorList>
    </citation>
    <scope>NUCLEOTIDE SEQUENCE [LARGE SCALE GENOMIC DNA]</scope>
    <source>
        <strain>GEY</strain>
        <strain evidence="4">DSM 9560</strain>
    </source>
</reference>
<feature type="region of interest" description="Disordered" evidence="1">
    <location>
        <begin position="25"/>
        <end position="59"/>
    </location>
</feature>
<gene>
    <name evidence="3" type="ORF">SAMN04488541_1002131</name>
</gene>
<sequence length="176" mass="18554">MKSILTFLVLGLFWGLSACDSKQSAATNETDSNTPPSATVANVNNAPNTSSTTSDNTTAKAGVAKIEFDKVQHDFGTIKEGEVVKHKFTFKNVGNVPLVISDVKPTCGCTTTNFTKTPVMPNGQGEIELQFDSSGKAGPQHKPVTVLANVEGGQTQLVLTATVEAKPTIAGPYRNQ</sequence>
<feature type="compositionally biased region" description="Low complexity" evidence="1">
    <location>
        <begin position="35"/>
        <end position="59"/>
    </location>
</feature>
<dbReference type="PANTHER" id="PTHR37833">
    <property type="entry name" value="LIPOPROTEIN-RELATED"/>
    <property type="match status" value="1"/>
</dbReference>
<dbReference type="Gene3D" id="2.60.40.10">
    <property type="entry name" value="Immunoglobulins"/>
    <property type="match status" value="1"/>
</dbReference>
<evidence type="ECO:0000313" key="3">
    <source>
        <dbReference type="EMBL" id="SFE51029.1"/>
    </source>
</evidence>
<dbReference type="InterPro" id="IPR013783">
    <property type="entry name" value="Ig-like_fold"/>
</dbReference>
<feature type="compositionally biased region" description="Polar residues" evidence="1">
    <location>
        <begin position="25"/>
        <end position="34"/>
    </location>
</feature>
<dbReference type="PROSITE" id="PS51257">
    <property type="entry name" value="PROKAR_LIPOPROTEIN"/>
    <property type="match status" value="1"/>
</dbReference>
<dbReference type="PANTHER" id="PTHR37833:SF1">
    <property type="entry name" value="SIGNAL PEPTIDE PROTEIN"/>
    <property type="match status" value="1"/>
</dbReference>
<evidence type="ECO:0000256" key="1">
    <source>
        <dbReference type="SAM" id="MobiDB-lite"/>
    </source>
</evidence>
<dbReference type="Proteomes" id="UP000199513">
    <property type="component" value="Unassembled WGS sequence"/>
</dbReference>
<feature type="chain" id="PRO_5011738786" description="DUF1573 domain-containing protein" evidence="2">
    <location>
        <begin position="19"/>
        <end position="176"/>
    </location>
</feature>
<name>A0A1I2B4P4_9BACT</name>
<evidence type="ECO:0000313" key="4">
    <source>
        <dbReference type="Proteomes" id="UP000199513"/>
    </source>
</evidence>
<keyword evidence="4" id="KW-1185">Reference proteome</keyword>
<proteinExistence type="predicted"/>